<feature type="region of interest" description="Disordered" evidence="4">
    <location>
        <begin position="326"/>
        <end position="378"/>
    </location>
</feature>
<protein>
    <submittedName>
        <fullName evidence="6">Helix-turn-helix transcriptional regulator</fullName>
    </submittedName>
</protein>
<dbReference type="PANTHER" id="PTHR43280:SF31">
    <property type="entry name" value="TRANSCRIPTIONAL REGULATORY PROTEIN"/>
    <property type="match status" value="1"/>
</dbReference>
<name>A0A9E5JS98_9GAMM</name>
<dbReference type="PANTHER" id="PTHR43280">
    <property type="entry name" value="ARAC-FAMILY TRANSCRIPTIONAL REGULATOR"/>
    <property type="match status" value="1"/>
</dbReference>
<dbReference type="InterPro" id="IPR009057">
    <property type="entry name" value="Homeodomain-like_sf"/>
</dbReference>
<dbReference type="GO" id="GO:0043565">
    <property type="term" value="F:sequence-specific DNA binding"/>
    <property type="evidence" value="ECO:0007669"/>
    <property type="project" value="InterPro"/>
</dbReference>
<evidence type="ECO:0000313" key="7">
    <source>
        <dbReference type="Proteomes" id="UP000787472"/>
    </source>
</evidence>
<dbReference type="Gene3D" id="1.10.10.60">
    <property type="entry name" value="Homeodomain-like"/>
    <property type="match status" value="1"/>
</dbReference>
<sequence>MSETLFAFDKNNYQDCQQAYRGGDNQEYYLGDYSIEAGSIIDVRAEKKSVGPSSIIRLCSKTRLSFKRSWHHIRKDATDVIVLWFVKQGSLTISHSGEHGVAHAGDFAITKSMTPFAIECSTDEDEMHDVLHVLVPSHVFREFIPQDVTTGFTVPAGGQMFSLIEHMLTGVLENNGEIQPRTEQSLLNSALSLLADSITGYDNLIRERQSIAEQRLETVLRYIEIHLSDPKLSTSMVSEACGISPRYLSFLLKQQGTSFSEHIWDERLKIASRWLATSKPSDISIAEIAFRVGFKSPAHFSRMFKRVFGKGPREYRADALTNGENVHSDAALNPPSVNKAPVKAASVQPQSPERASSAADLNESKTEFFMGNSAATLQ</sequence>
<dbReference type="RefSeq" id="WP_167185710.1">
    <property type="nucleotide sequence ID" value="NZ_JAAONZ010000006.1"/>
</dbReference>
<evidence type="ECO:0000256" key="2">
    <source>
        <dbReference type="ARBA" id="ARBA00023125"/>
    </source>
</evidence>
<dbReference type="PRINTS" id="PR00032">
    <property type="entry name" value="HTHARAC"/>
</dbReference>
<reference evidence="6" key="1">
    <citation type="submission" date="2020-03" db="EMBL/GenBank/DDBJ databases">
        <authorList>
            <person name="Guo F."/>
        </authorList>
    </citation>
    <scope>NUCLEOTIDE SEQUENCE</scope>
    <source>
        <strain evidence="6">JCM 30134</strain>
    </source>
</reference>
<dbReference type="PROSITE" id="PS01124">
    <property type="entry name" value="HTH_ARAC_FAMILY_2"/>
    <property type="match status" value="1"/>
</dbReference>
<comment type="caution">
    <text evidence="6">The sequence shown here is derived from an EMBL/GenBank/DDBJ whole genome shotgun (WGS) entry which is preliminary data.</text>
</comment>
<dbReference type="GO" id="GO:0003700">
    <property type="term" value="F:DNA-binding transcription factor activity"/>
    <property type="evidence" value="ECO:0007669"/>
    <property type="project" value="InterPro"/>
</dbReference>
<dbReference type="SUPFAM" id="SSF46689">
    <property type="entry name" value="Homeodomain-like"/>
    <property type="match status" value="1"/>
</dbReference>
<keyword evidence="2" id="KW-0238">DNA-binding</keyword>
<evidence type="ECO:0000259" key="5">
    <source>
        <dbReference type="PROSITE" id="PS01124"/>
    </source>
</evidence>
<evidence type="ECO:0000256" key="4">
    <source>
        <dbReference type="SAM" id="MobiDB-lite"/>
    </source>
</evidence>
<dbReference type="AlphaFoldDB" id="A0A9E5JS98"/>
<evidence type="ECO:0000256" key="3">
    <source>
        <dbReference type="ARBA" id="ARBA00023163"/>
    </source>
</evidence>
<dbReference type="InterPro" id="IPR020449">
    <property type="entry name" value="Tscrpt_reg_AraC-type_HTH"/>
</dbReference>
<dbReference type="SMART" id="SM00342">
    <property type="entry name" value="HTH_ARAC"/>
    <property type="match status" value="1"/>
</dbReference>
<gene>
    <name evidence="6" type="ORF">G8770_10100</name>
</gene>
<dbReference type="EMBL" id="JAAONZ010000006">
    <property type="protein sequence ID" value="NHO65892.1"/>
    <property type="molecule type" value="Genomic_DNA"/>
</dbReference>
<evidence type="ECO:0000256" key="1">
    <source>
        <dbReference type="ARBA" id="ARBA00023015"/>
    </source>
</evidence>
<keyword evidence="3" id="KW-0804">Transcription</keyword>
<accession>A0A9E5JS98</accession>
<keyword evidence="1" id="KW-0805">Transcription regulation</keyword>
<dbReference type="InterPro" id="IPR018060">
    <property type="entry name" value="HTH_AraC"/>
</dbReference>
<evidence type="ECO:0000313" key="6">
    <source>
        <dbReference type="EMBL" id="NHO65892.1"/>
    </source>
</evidence>
<dbReference type="Pfam" id="PF12833">
    <property type="entry name" value="HTH_18"/>
    <property type="match status" value="1"/>
</dbReference>
<keyword evidence="7" id="KW-1185">Reference proteome</keyword>
<feature type="domain" description="HTH araC/xylS-type" evidence="5">
    <location>
        <begin position="217"/>
        <end position="318"/>
    </location>
</feature>
<organism evidence="6 7">
    <name type="scientific">Pseudomaricurvus hydrocarbonicus</name>
    <dbReference type="NCBI Taxonomy" id="1470433"/>
    <lineage>
        <taxon>Bacteria</taxon>
        <taxon>Pseudomonadati</taxon>
        <taxon>Pseudomonadota</taxon>
        <taxon>Gammaproteobacteria</taxon>
        <taxon>Cellvibrionales</taxon>
        <taxon>Cellvibrionaceae</taxon>
        <taxon>Pseudomaricurvus</taxon>
    </lineage>
</organism>
<dbReference type="Proteomes" id="UP000787472">
    <property type="component" value="Unassembled WGS sequence"/>
</dbReference>
<proteinExistence type="predicted"/>